<dbReference type="RefSeq" id="WP_184252953.1">
    <property type="nucleotide sequence ID" value="NZ_JACHIO010000003.1"/>
</dbReference>
<keyword evidence="3 5" id="KW-0238">DNA-binding</keyword>
<evidence type="ECO:0000313" key="8">
    <source>
        <dbReference type="EMBL" id="MBB5062464.1"/>
    </source>
</evidence>
<organism evidence="8 9">
    <name type="scientific">Granulicella mallensis</name>
    <dbReference type="NCBI Taxonomy" id="940614"/>
    <lineage>
        <taxon>Bacteria</taxon>
        <taxon>Pseudomonadati</taxon>
        <taxon>Acidobacteriota</taxon>
        <taxon>Terriglobia</taxon>
        <taxon>Terriglobales</taxon>
        <taxon>Acidobacteriaceae</taxon>
        <taxon>Granulicella</taxon>
    </lineage>
</organism>
<keyword evidence="4" id="KW-0233">DNA recombination</keyword>
<dbReference type="PANTHER" id="PTHR30349">
    <property type="entry name" value="PHAGE INTEGRASE-RELATED"/>
    <property type="match status" value="1"/>
</dbReference>
<dbReference type="InterPro" id="IPR013762">
    <property type="entry name" value="Integrase-like_cat_sf"/>
</dbReference>
<dbReference type="PROSITE" id="PS51898">
    <property type="entry name" value="TYR_RECOMBINASE"/>
    <property type="match status" value="1"/>
</dbReference>
<dbReference type="SUPFAM" id="SSF56349">
    <property type="entry name" value="DNA breaking-rejoining enzymes"/>
    <property type="match status" value="1"/>
</dbReference>
<evidence type="ECO:0000259" key="7">
    <source>
        <dbReference type="PROSITE" id="PS51900"/>
    </source>
</evidence>
<dbReference type="Proteomes" id="UP000584867">
    <property type="component" value="Unassembled WGS sequence"/>
</dbReference>
<reference evidence="8 9" key="1">
    <citation type="submission" date="2020-08" db="EMBL/GenBank/DDBJ databases">
        <title>Genomic Encyclopedia of Type Strains, Phase IV (KMG-V): Genome sequencing to study the core and pangenomes of soil and plant-associated prokaryotes.</title>
        <authorList>
            <person name="Whitman W."/>
        </authorList>
    </citation>
    <scope>NUCLEOTIDE SEQUENCE [LARGE SCALE GENOMIC DNA]</scope>
    <source>
        <strain evidence="8 9">X5P3</strain>
    </source>
</reference>
<protein>
    <submittedName>
        <fullName evidence="8">Integrase</fullName>
    </submittedName>
</protein>
<keyword evidence="2" id="KW-0229">DNA integration</keyword>
<evidence type="ECO:0000256" key="4">
    <source>
        <dbReference type="ARBA" id="ARBA00023172"/>
    </source>
</evidence>
<dbReference type="PANTHER" id="PTHR30349:SF41">
    <property type="entry name" value="INTEGRASE_RECOMBINASE PROTEIN MJ0367-RELATED"/>
    <property type="match status" value="1"/>
</dbReference>
<evidence type="ECO:0000256" key="5">
    <source>
        <dbReference type="PROSITE-ProRule" id="PRU01248"/>
    </source>
</evidence>
<evidence type="ECO:0000259" key="6">
    <source>
        <dbReference type="PROSITE" id="PS51898"/>
    </source>
</evidence>
<dbReference type="Gene3D" id="1.10.443.10">
    <property type="entry name" value="Intergrase catalytic core"/>
    <property type="match status" value="1"/>
</dbReference>
<gene>
    <name evidence="8" type="ORF">HDF15_000794</name>
</gene>
<dbReference type="Pfam" id="PF02899">
    <property type="entry name" value="Phage_int_SAM_1"/>
    <property type="match status" value="1"/>
</dbReference>
<name>A0A7W8E8E9_9BACT</name>
<accession>A0A7W8E8E9</accession>
<dbReference type="AlphaFoldDB" id="A0A7W8E8E9"/>
<dbReference type="GO" id="GO:0015074">
    <property type="term" value="P:DNA integration"/>
    <property type="evidence" value="ECO:0007669"/>
    <property type="project" value="UniProtKB-KW"/>
</dbReference>
<dbReference type="InterPro" id="IPR044068">
    <property type="entry name" value="CB"/>
</dbReference>
<evidence type="ECO:0000256" key="3">
    <source>
        <dbReference type="ARBA" id="ARBA00023125"/>
    </source>
</evidence>
<feature type="domain" description="Tyr recombinase" evidence="6">
    <location>
        <begin position="156"/>
        <end position="342"/>
    </location>
</feature>
<sequence>MQKIRVPDTGRLSWIVIDGEHIPVDVVNEYLVYLHRLERSPNTVRAYAHHLQAYWDFLLEQQHNWRDLKLPQLAEFVSWVRHTTRAGGGHRSDATINLILAAISSFYEYQDRLGVETAISRSRRLGAKSPYKPFLHHISRTQSLRHAVVRVKAIKRLPRVFSPSEVQSLLDSCTRLRDRFLLCLLHESGMRIGQALGLRHADIRSYDGAIDIVPRANSNGALAKSRSPYVVHVSKQAMALYADYLIHEYGEISHDYVFVNWWGGQVGAPMRYATAIDLFRQLSKRTGLRATPHMFRHTHATDLLRAGWDAAYVQRRLGHAHIQTTVSTYAHLSAEDMGEMFERYQKERER</sequence>
<dbReference type="InterPro" id="IPR010998">
    <property type="entry name" value="Integrase_recombinase_N"/>
</dbReference>
<evidence type="ECO:0000256" key="2">
    <source>
        <dbReference type="ARBA" id="ARBA00022908"/>
    </source>
</evidence>
<comment type="caution">
    <text evidence="8">The sequence shown here is derived from an EMBL/GenBank/DDBJ whole genome shotgun (WGS) entry which is preliminary data.</text>
</comment>
<dbReference type="InterPro" id="IPR011010">
    <property type="entry name" value="DNA_brk_join_enz"/>
</dbReference>
<dbReference type="InterPro" id="IPR050090">
    <property type="entry name" value="Tyrosine_recombinase_XerCD"/>
</dbReference>
<dbReference type="InterPro" id="IPR004107">
    <property type="entry name" value="Integrase_SAM-like_N"/>
</dbReference>
<dbReference type="InterPro" id="IPR002104">
    <property type="entry name" value="Integrase_catalytic"/>
</dbReference>
<feature type="domain" description="Core-binding (CB)" evidence="7">
    <location>
        <begin position="21"/>
        <end position="111"/>
    </location>
</feature>
<dbReference type="Gene3D" id="1.10.150.130">
    <property type="match status" value="1"/>
</dbReference>
<evidence type="ECO:0000256" key="1">
    <source>
        <dbReference type="ARBA" id="ARBA00008857"/>
    </source>
</evidence>
<dbReference type="GO" id="GO:0003677">
    <property type="term" value="F:DNA binding"/>
    <property type="evidence" value="ECO:0007669"/>
    <property type="project" value="UniProtKB-UniRule"/>
</dbReference>
<proteinExistence type="inferred from homology"/>
<dbReference type="EMBL" id="JACHIO010000003">
    <property type="protein sequence ID" value="MBB5062464.1"/>
    <property type="molecule type" value="Genomic_DNA"/>
</dbReference>
<comment type="similarity">
    <text evidence="1">Belongs to the 'phage' integrase family.</text>
</comment>
<dbReference type="PROSITE" id="PS51900">
    <property type="entry name" value="CB"/>
    <property type="match status" value="1"/>
</dbReference>
<evidence type="ECO:0000313" key="9">
    <source>
        <dbReference type="Proteomes" id="UP000584867"/>
    </source>
</evidence>
<dbReference type="Pfam" id="PF00589">
    <property type="entry name" value="Phage_integrase"/>
    <property type="match status" value="1"/>
</dbReference>
<dbReference type="GO" id="GO:0006310">
    <property type="term" value="P:DNA recombination"/>
    <property type="evidence" value="ECO:0007669"/>
    <property type="project" value="UniProtKB-KW"/>
</dbReference>